<protein>
    <submittedName>
        <fullName evidence="2">Uncharacterized protein</fullName>
    </submittedName>
</protein>
<evidence type="ECO:0000313" key="2">
    <source>
        <dbReference type="EMBL" id="CAD9812945.1"/>
    </source>
</evidence>
<gene>
    <name evidence="2" type="ORF">ASEP1449_LOCUS4770</name>
</gene>
<feature type="transmembrane region" description="Helical" evidence="1">
    <location>
        <begin position="175"/>
        <end position="194"/>
    </location>
</feature>
<accession>A0A7S2XKE0</accession>
<proteinExistence type="predicted"/>
<keyword evidence="1" id="KW-1133">Transmembrane helix</keyword>
<keyword evidence="1" id="KW-0472">Membrane</keyword>
<feature type="transmembrane region" description="Helical" evidence="1">
    <location>
        <begin position="206"/>
        <end position="223"/>
    </location>
</feature>
<sequence>MCIVDTSAKQSKENDGISVKKTSSFPTSGVILKGLYVILTYLCVMMVLWILVLPASWKMGHSETHDRFIREEMFHESKRDEMPVPIETITKYAGHSAVQFSHILPGAFWAGAIPFQLNPYVRKNFRTVHRRMGYLFVATSLLMTVGIFLIEWRGLSFHVHDCPDLPPKEIMGGRFMLPLLGFYFAFTALWATVKAIQKDFVTHQRYIIRHVSSGIWVALQRLFVGFSKGRSRHDMREAFTNGVYVGVFLSFAAGELAIYLIQKSNTKKQIKKKE</sequence>
<dbReference type="AlphaFoldDB" id="A0A7S2XKE0"/>
<feature type="transmembrane region" description="Helical" evidence="1">
    <location>
        <begin position="243"/>
        <end position="261"/>
    </location>
</feature>
<keyword evidence="1" id="KW-0812">Transmembrane</keyword>
<feature type="transmembrane region" description="Helical" evidence="1">
    <location>
        <begin position="35"/>
        <end position="57"/>
    </location>
</feature>
<dbReference type="EMBL" id="HBHQ01007099">
    <property type="protein sequence ID" value="CAD9812945.1"/>
    <property type="molecule type" value="Transcribed_RNA"/>
</dbReference>
<name>A0A7S2XKE0_9STRA</name>
<feature type="transmembrane region" description="Helical" evidence="1">
    <location>
        <begin position="132"/>
        <end position="155"/>
    </location>
</feature>
<organism evidence="2">
    <name type="scientific">Attheya septentrionalis</name>
    <dbReference type="NCBI Taxonomy" id="420275"/>
    <lineage>
        <taxon>Eukaryota</taxon>
        <taxon>Sar</taxon>
        <taxon>Stramenopiles</taxon>
        <taxon>Ochrophyta</taxon>
        <taxon>Bacillariophyta</taxon>
        <taxon>Coscinodiscophyceae</taxon>
        <taxon>Chaetocerotophycidae</taxon>
        <taxon>Chaetocerotales</taxon>
        <taxon>Attheyaceae</taxon>
        <taxon>Attheya</taxon>
    </lineage>
</organism>
<evidence type="ECO:0000256" key="1">
    <source>
        <dbReference type="SAM" id="Phobius"/>
    </source>
</evidence>
<reference evidence="2" key="1">
    <citation type="submission" date="2021-01" db="EMBL/GenBank/DDBJ databases">
        <authorList>
            <person name="Corre E."/>
            <person name="Pelletier E."/>
            <person name="Niang G."/>
            <person name="Scheremetjew M."/>
            <person name="Finn R."/>
            <person name="Kale V."/>
            <person name="Holt S."/>
            <person name="Cochrane G."/>
            <person name="Meng A."/>
            <person name="Brown T."/>
            <person name="Cohen L."/>
        </authorList>
    </citation>
    <scope>NUCLEOTIDE SEQUENCE</scope>
    <source>
        <strain evidence="2">CCMP2084</strain>
    </source>
</reference>